<keyword evidence="5 7" id="KW-0560">Oxidoreductase</keyword>
<feature type="binding site" evidence="8">
    <location>
        <position position="56"/>
    </location>
    <ligand>
        <name>FMN</name>
        <dbReference type="ChEBI" id="CHEBI:58210"/>
        <note>ligand shared between dimeric partners</note>
    </ligand>
</feature>
<evidence type="ECO:0000256" key="6">
    <source>
        <dbReference type="ARBA" id="ARBA00023027"/>
    </source>
</evidence>
<evidence type="ECO:0000256" key="8">
    <source>
        <dbReference type="PIRSR" id="PIRSR000232-1"/>
    </source>
</evidence>
<keyword evidence="12" id="KW-1185">Reference proteome</keyword>
<dbReference type="Pfam" id="PF00881">
    <property type="entry name" value="Nitroreductase"/>
    <property type="match status" value="1"/>
</dbReference>
<keyword evidence="6 7" id="KW-0520">NAD</keyword>
<feature type="binding site" description="in other chain" evidence="8">
    <location>
        <begin position="25"/>
        <end position="27"/>
    </location>
    <ligand>
        <name>FMN</name>
        <dbReference type="ChEBI" id="CHEBI:58210"/>
        <note>ligand shared between dimeric partners</note>
    </ligand>
</feature>
<evidence type="ECO:0000313" key="12">
    <source>
        <dbReference type="Proteomes" id="UP000262917"/>
    </source>
</evidence>
<dbReference type="EC" id="1.-.-.-" evidence="7"/>
<dbReference type="InterPro" id="IPR052530">
    <property type="entry name" value="NAD(P)H_nitroreductase"/>
</dbReference>
<keyword evidence="2 7" id="KW-0285">Flavoprotein</keyword>
<reference evidence="11 12" key="1">
    <citation type="submission" date="2018-08" db="EMBL/GenBank/DDBJ databases">
        <title>Lysobacter weifangensis sp. nov., a new member of the family 'Xanthomonadaceae', isolated from soil in a farmland.</title>
        <authorList>
            <person name="Zhao H."/>
        </authorList>
    </citation>
    <scope>NUCLEOTIDE SEQUENCE [LARGE SCALE GENOMIC DNA]</scope>
    <source>
        <strain evidence="11 12">WF-2</strain>
    </source>
</reference>
<accession>A0A372DJU8</accession>
<dbReference type="Gene3D" id="3.40.109.10">
    <property type="entry name" value="NADH Oxidase"/>
    <property type="match status" value="1"/>
</dbReference>
<gene>
    <name evidence="11" type="ORF">D0Y53_10015</name>
</gene>
<dbReference type="InterPro" id="IPR029479">
    <property type="entry name" value="Nitroreductase"/>
</dbReference>
<dbReference type="PANTHER" id="PTHR43821:SF1">
    <property type="entry name" value="NAD(P)H NITROREDUCTASE YDJA-RELATED"/>
    <property type="match status" value="1"/>
</dbReference>
<name>A0A372DJU8_9GAMM</name>
<keyword evidence="3 7" id="KW-0288">FMN</keyword>
<evidence type="ECO:0000259" key="10">
    <source>
        <dbReference type="Pfam" id="PF00881"/>
    </source>
</evidence>
<dbReference type="SUPFAM" id="SSF55469">
    <property type="entry name" value="FMN-dependent nitroreductase-like"/>
    <property type="match status" value="1"/>
</dbReference>
<comment type="cofactor">
    <cofactor evidence="8">
        <name>FMN</name>
        <dbReference type="ChEBI" id="CHEBI:58210"/>
    </cofactor>
    <text evidence="8">Binds 1 FMN per subunit.</text>
</comment>
<feature type="binding site" evidence="8">
    <location>
        <position position="52"/>
    </location>
    <ligand>
        <name>FMN</name>
        <dbReference type="ChEBI" id="CHEBI:58210"/>
        <note>ligand shared between dimeric partners</note>
    </ligand>
</feature>
<evidence type="ECO:0000256" key="2">
    <source>
        <dbReference type="ARBA" id="ARBA00022630"/>
    </source>
</evidence>
<protein>
    <recommendedName>
        <fullName evidence="7">Putative NAD(P)H nitroreductase</fullName>
        <ecNumber evidence="7">1.-.-.-</ecNumber>
    </recommendedName>
</protein>
<evidence type="ECO:0000256" key="5">
    <source>
        <dbReference type="ARBA" id="ARBA00023002"/>
    </source>
</evidence>
<dbReference type="CDD" id="cd02135">
    <property type="entry name" value="YdjA-like"/>
    <property type="match status" value="1"/>
</dbReference>
<organism evidence="11 12">
    <name type="scientific">Cognatiluteimonas weifangensis</name>
    <dbReference type="NCBI Taxonomy" id="2303539"/>
    <lineage>
        <taxon>Bacteria</taxon>
        <taxon>Pseudomonadati</taxon>
        <taxon>Pseudomonadota</taxon>
        <taxon>Gammaproteobacteria</taxon>
        <taxon>Lysobacterales</taxon>
        <taxon>Lysobacteraceae</taxon>
        <taxon>Cognatiluteimonas</taxon>
    </lineage>
</organism>
<feature type="region of interest" description="Disordered" evidence="9">
    <location>
        <begin position="188"/>
        <end position="213"/>
    </location>
</feature>
<evidence type="ECO:0000256" key="9">
    <source>
        <dbReference type="SAM" id="MobiDB-lite"/>
    </source>
</evidence>
<dbReference type="GO" id="GO:0016491">
    <property type="term" value="F:oxidoreductase activity"/>
    <property type="evidence" value="ECO:0007669"/>
    <property type="project" value="UniProtKB-UniRule"/>
</dbReference>
<evidence type="ECO:0000256" key="3">
    <source>
        <dbReference type="ARBA" id="ARBA00022643"/>
    </source>
</evidence>
<sequence>MNGIRDDDPSTGRTMSVSLDCLNTRRSVPAKQLAAPGPDDPTLQRMLRAAVRVPDHGKRTPWRFLRIAGDTRHALGAALVARSLERDPAIGPVDLDKDRHRFAHAPLVIAVIARLGPDPKIPESERFSSASCVCFALLQAAQACGFGAQWLTGWPAYDPAIRRLLGLEDEERIAGFIHIGTPKLDIPERTRPDPLQLLSDWTPPPQMDAGRPA</sequence>
<feature type="domain" description="Nitroreductase" evidence="10">
    <location>
        <begin position="24"/>
        <end position="180"/>
    </location>
</feature>
<dbReference type="PIRSF" id="PIRSF000232">
    <property type="entry name" value="YdjA"/>
    <property type="match status" value="1"/>
</dbReference>
<evidence type="ECO:0000256" key="7">
    <source>
        <dbReference type="PIRNR" id="PIRNR000232"/>
    </source>
</evidence>
<keyword evidence="4 7" id="KW-0521">NADP</keyword>
<comment type="caution">
    <text evidence="11">The sequence shown here is derived from an EMBL/GenBank/DDBJ whole genome shotgun (WGS) entry which is preliminary data.</text>
</comment>
<dbReference type="Proteomes" id="UP000262917">
    <property type="component" value="Unassembled WGS sequence"/>
</dbReference>
<dbReference type="AlphaFoldDB" id="A0A372DJU8"/>
<evidence type="ECO:0000256" key="1">
    <source>
        <dbReference type="ARBA" id="ARBA00007118"/>
    </source>
</evidence>
<evidence type="ECO:0000256" key="4">
    <source>
        <dbReference type="ARBA" id="ARBA00022857"/>
    </source>
</evidence>
<comment type="similarity">
    <text evidence="1 7">Belongs to the nitroreductase family.</text>
</comment>
<dbReference type="InterPro" id="IPR000415">
    <property type="entry name" value="Nitroreductase-like"/>
</dbReference>
<dbReference type="InterPro" id="IPR026021">
    <property type="entry name" value="YdjA-like"/>
</dbReference>
<evidence type="ECO:0000313" key="11">
    <source>
        <dbReference type="EMBL" id="RFP59833.1"/>
    </source>
</evidence>
<proteinExistence type="inferred from homology"/>
<dbReference type="EMBL" id="QVPD01000010">
    <property type="protein sequence ID" value="RFP59833.1"/>
    <property type="molecule type" value="Genomic_DNA"/>
</dbReference>
<feature type="binding site" description="in other chain" evidence="8">
    <location>
        <begin position="150"/>
        <end position="152"/>
    </location>
    <ligand>
        <name>FMN</name>
        <dbReference type="ChEBI" id="CHEBI:58210"/>
        <note>ligand shared between dimeric partners</note>
    </ligand>
</feature>
<dbReference type="PANTHER" id="PTHR43821">
    <property type="entry name" value="NAD(P)H NITROREDUCTASE YDJA-RELATED"/>
    <property type="match status" value="1"/>
</dbReference>